<organism evidence="4 5">
    <name type="scientific">Urochloa decumbens</name>
    <dbReference type="NCBI Taxonomy" id="240449"/>
    <lineage>
        <taxon>Eukaryota</taxon>
        <taxon>Viridiplantae</taxon>
        <taxon>Streptophyta</taxon>
        <taxon>Embryophyta</taxon>
        <taxon>Tracheophyta</taxon>
        <taxon>Spermatophyta</taxon>
        <taxon>Magnoliopsida</taxon>
        <taxon>Liliopsida</taxon>
        <taxon>Poales</taxon>
        <taxon>Poaceae</taxon>
        <taxon>PACMAD clade</taxon>
        <taxon>Panicoideae</taxon>
        <taxon>Panicodae</taxon>
        <taxon>Paniceae</taxon>
        <taxon>Melinidinae</taxon>
        <taxon>Urochloa</taxon>
    </lineage>
</organism>
<evidence type="ECO:0000256" key="1">
    <source>
        <dbReference type="ARBA" id="ARBA00009861"/>
    </source>
</evidence>
<dbReference type="AlphaFoldDB" id="A0ABC9AEG4"/>
<name>A0ABC9AEG4_9POAL</name>
<keyword evidence="2" id="KW-0808">Transferase</keyword>
<accession>A0ABC9AEG4</accession>
<evidence type="ECO:0000313" key="5">
    <source>
        <dbReference type="Proteomes" id="UP001497457"/>
    </source>
</evidence>
<evidence type="ECO:0000256" key="2">
    <source>
        <dbReference type="ARBA" id="ARBA00022679"/>
    </source>
</evidence>
<dbReference type="InterPro" id="IPR050317">
    <property type="entry name" value="Plant_Fungal_Acyltransferase"/>
</dbReference>
<gene>
    <name evidence="4" type="ORF">URODEC1_LOCUS54294</name>
</gene>
<proteinExistence type="inferred from homology"/>
<dbReference type="EMBL" id="OZ075130">
    <property type="protein sequence ID" value="CAL4977644.1"/>
    <property type="molecule type" value="Genomic_DNA"/>
</dbReference>
<dbReference type="PANTHER" id="PTHR31642:SF16">
    <property type="entry name" value="OS08G0543400 PROTEIN"/>
    <property type="match status" value="1"/>
</dbReference>
<protein>
    <submittedName>
        <fullName evidence="4">Uncharacterized protein</fullName>
    </submittedName>
</protein>
<reference evidence="5" key="1">
    <citation type="submission" date="2024-06" db="EMBL/GenBank/DDBJ databases">
        <authorList>
            <person name="Ryan C."/>
        </authorList>
    </citation>
    <scope>NUCLEOTIDE SEQUENCE [LARGE SCALE GENOMIC DNA]</scope>
</reference>
<dbReference type="GO" id="GO:0016747">
    <property type="term" value="F:acyltransferase activity, transferring groups other than amino-acyl groups"/>
    <property type="evidence" value="ECO:0007669"/>
    <property type="project" value="UniProtKB-ARBA"/>
</dbReference>
<comment type="similarity">
    <text evidence="1">Belongs to the plant acyltransferase family.</text>
</comment>
<dbReference type="Proteomes" id="UP001497457">
    <property type="component" value="Chromosome 20rd"/>
</dbReference>
<sequence>MEDMKVRVVESSFVAPSERTPRKGLWLVRACSLDLLIAKRGHTPTFYLFHNNDAASDFFDVARLKAAMAKALVAFYPLAGRLGVDSSGRVEIDCNGKGALFVVARADDITIDEIKDVKPSPELRRQLVPRIEPSSVVMGVQVTFFKCGGVALGTALHHASIDLIRVPTIDATSAFHFFQTWSALSRDGDHAAVELPCHDRTLLRARSPPIIHPDALSMFHPKLTFSNPSGPITTQVFSISKDQVTSLKRGCGGASTFCALSALVWRCACAARRLPPDVEARLTFSANIRRRVTPPLPERYFGNAYLRVGVAATVQDVIAPQALASVAGRIGGAIRRMDDEMVRSAIDYFEAEEMSGHWAATGTRPMTELHVTSWLGMPVYDADFGWGPPLVMSRAESNLGGFVHLVSDGPAYGGGGVRVITCMEAANVKELEHLLYQDLARCI</sequence>
<dbReference type="PANTHER" id="PTHR31642">
    <property type="entry name" value="TRICHOTHECENE 3-O-ACETYLTRANSFERASE"/>
    <property type="match status" value="1"/>
</dbReference>
<keyword evidence="3" id="KW-0012">Acyltransferase</keyword>
<dbReference type="InterPro" id="IPR023213">
    <property type="entry name" value="CAT-like_dom_sf"/>
</dbReference>
<reference evidence="4 5" key="2">
    <citation type="submission" date="2024-10" db="EMBL/GenBank/DDBJ databases">
        <authorList>
            <person name="Ryan C."/>
        </authorList>
    </citation>
    <scope>NUCLEOTIDE SEQUENCE [LARGE SCALE GENOMIC DNA]</scope>
</reference>
<dbReference type="Pfam" id="PF02458">
    <property type="entry name" value="Transferase"/>
    <property type="match status" value="1"/>
</dbReference>
<evidence type="ECO:0000256" key="3">
    <source>
        <dbReference type="ARBA" id="ARBA00023315"/>
    </source>
</evidence>
<keyword evidence="5" id="KW-1185">Reference proteome</keyword>
<evidence type="ECO:0000313" key="4">
    <source>
        <dbReference type="EMBL" id="CAL4977644.1"/>
    </source>
</evidence>
<dbReference type="Gene3D" id="3.30.559.10">
    <property type="entry name" value="Chloramphenicol acetyltransferase-like domain"/>
    <property type="match status" value="2"/>
</dbReference>